<protein>
    <submittedName>
        <fullName evidence="1">Uncharacterized protein</fullName>
    </submittedName>
</protein>
<name>F8X513_9BACT</name>
<accession>F8X513</accession>
<keyword evidence="2" id="KW-1185">Reference proteome</keyword>
<evidence type="ECO:0000313" key="1">
    <source>
        <dbReference type="EMBL" id="EGK04711.1"/>
    </source>
</evidence>
<organism evidence="1 2">
    <name type="scientific">Dysgonomonas mossii DSM 22836</name>
    <dbReference type="NCBI Taxonomy" id="742767"/>
    <lineage>
        <taxon>Bacteria</taxon>
        <taxon>Pseudomonadati</taxon>
        <taxon>Bacteroidota</taxon>
        <taxon>Bacteroidia</taxon>
        <taxon>Bacteroidales</taxon>
        <taxon>Dysgonomonadaceae</taxon>
        <taxon>Dysgonomonas</taxon>
    </lineage>
</organism>
<dbReference type="OrthoDB" id="1494952at2"/>
<reference evidence="1 2" key="1">
    <citation type="submission" date="2011-04" db="EMBL/GenBank/DDBJ databases">
        <title>The Genome Sequence of Dysgonomonas mossii DSM 22836.</title>
        <authorList>
            <consortium name="The Broad Institute Genome Sequencing Platform"/>
            <person name="Earl A."/>
            <person name="Ward D."/>
            <person name="Feldgarden M."/>
            <person name="Gevers D."/>
            <person name="Pudlo N."/>
            <person name="Martens E."/>
            <person name="Allen-Vercoe E."/>
            <person name="Young S.K."/>
            <person name="Zeng Q."/>
            <person name="Gargeya S."/>
            <person name="Fitzgerald M."/>
            <person name="Haas B."/>
            <person name="Abouelleil A."/>
            <person name="Alvarado L."/>
            <person name="Arachchi H.M."/>
            <person name="Berlin A."/>
            <person name="Brown A."/>
            <person name="Chapman S.B."/>
            <person name="Chen Z."/>
            <person name="Dunbar C."/>
            <person name="Freedman E."/>
            <person name="Gearin G."/>
            <person name="Gellesch M."/>
            <person name="Goldberg J."/>
            <person name="Griggs A."/>
            <person name="Gujja S."/>
            <person name="Heiman D."/>
            <person name="Howarth C."/>
            <person name="Larson L."/>
            <person name="Lui A."/>
            <person name="MacDonald P.J.P."/>
            <person name="Mehta T."/>
            <person name="Montmayeur A."/>
            <person name="Murphy C."/>
            <person name="Neiman D."/>
            <person name="Pearson M."/>
            <person name="Priest M."/>
            <person name="Roberts A."/>
            <person name="Saif S."/>
            <person name="Shea T."/>
            <person name="Shenoy N."/>
            <person name="Sisk P."/>
            <person name="Stolte C."/>
            <person name="Sykes S."/>
            <person name="Yandava C."/>
            <person name="Wortman J."/>
            <person name="Nusbaum C."/>
            <person name="Birren B."/>
        </authorList>
    </citation>
    <scope>NUCLEOTIDE SEQUENCE [LARGE SCALE GENOMIC DNA]</scope>
    <source>
        <strain evidence="1 2">DSM 22836</strain>
    </source>
</reference>
<evidence type="ECO:0000313" key="2">
    <source>
        <dbReference type="Proteomes" id="UP000006420"/>
    </source>
</evidence>
<dbReference type="Proteomes" id="UP000006420">
    <property type="component" value="Unassembled WGS sequence"/>
</dbReference>
<gene>
    <name evidence="1" type="ORF">HMPREF9456_03322</name>
</gene>
<sequence>MEQKYPISKKAFKIDLEKIEEGYLYSDVFFHADSINKAKSALLIKATQFYDMQLRGCVDLSYINIPIIRAKEYDLYLFEGKELFDSQIENELSGRQRSQDLDSILANQDITYCYLKK</sequence>
<dbReference type="AlphaFoldDB" id="F8X513"/>
<dbReference type="HOGENOM" id="CLU_2081075_0_0_10"/>
<dbReference type="GeneID" id="78083917"/>
<proteinExistence type="predicted"/>
<dbReference type="EMBL" id="ADLW01000021">
    <property type="protein sequence ID" value="EGK04711.1"/>
    <property type="molecule type" value="Genomic_DNA"/>
</dbReference>
<dbReference type="STRING" id="742767.HMPREF9456_03322"/>
<dbReference type="RefSeq" id="WP_006844689.1">
    <property type="nucleotide sequence ID" value="NZ_AQWJ01000012.1"/>
</dbReference>
<comment type="caution">
    <text evidence="1">The sequence shown here is derived from an EMBL/GenBank/DDBJ whole genome shotgun (WGS) entry which is preliminary data.</text>
</comment>